<evidence type="ECO:0000259" key="7">
    <source>
        <dbReference type="Pfam" id="PF02803"/>
    </source>
</evidence>
<dbReference type="SUPFAM" id="SSF53901">
    <property type="entry name" value="Thiolase-like"/>
    <property type="match status" value="2"/>
</dbReference>
<evidence type="ECO:0000313" key="8">
    <source>
        <dbReference type="EMBL" id="MBL6818277.1"/>
    </source>
</evidence>
<accession>A0A937I7E1</accession>
<dbReference type="InterPro" id="IPR020613">
    <property type="entry name" value="Thiolase_CS"/>
</dbReference>
<dbReference type="Gene3D" id="3.40.47.10">
    <property type="match status" value="2"/>
</dbReference>
<dbReference type="PANTHER" id="PTHR43365:SF1">
    <property type="entry name" value="ACETYL-COA C-ACYLTRANSFERASE"/>
    <property type="match status" value="1"/>
</dbReference>
<dbReference type="EC" id="2.3.1.16" evidence="8"/>
<feature type="active site" description="Proton acceptor" evidence="4">
    <location>
        <position position="348"/>
    </location>
</feature>
<feature type="domain" description="Thiolase N-terminal" evidence="6">
    <location>
        <begin position="6"/>
        <end position="261"/>
    </location>
</feature>
<dbReference type="Pfam" id="PF00108">
    <property type="entry name" value="Thiolase_N"/>
    <property type="match status" value="1"/>
</dbReference>
<evidence type="ECO:0000256" key="1">
    <source>
        <dbReference type="ARBA" id="ARBA00010982"/>
    </source>
</evidence>
<dbReference type="InterPro" id="IPR016039">
    <property type="entry name" value="Thiolase-like"/>
</dbReference>
<dbReference type="InterPro" id="IPR020617">
    <property type="entry name" value="Thiolase_C"/>
</dbReference>
<dbReference type="GO" id="GO:0003988">
    <property type="term" value="F:acetyl-CoA C-acyltransferase activity"/>
    <property type="evidence" value="ECO:0007669"/>
    <property type="project" value="UniProtKB-EC"/>
</dbReference>
<dbReference type="Proteomes" id="UP000711391">
    <property type="component" value="Unassembled WGS sequence"/>
</dbReference>
<protein>
    <submittedName>
        <fullName evidence="8">Acetyl-CoA C-acyltransferase</fullName>
        <ecNumber evidence="8">2.3.1.16</ecNumber>
    </submittedName>
</protein>
<dbReference type="PANTHER" id="PTHR43365">
    <property type="entry name" value="BLR7806 PROTEIN"/>
    <property type="match status" value="1"/>
</dbReference>
<dbReference type="InterPro" id="IPR020616">
    <property type="entry name" value="Thiolase_N"/>
</dbReference>
<name>A0A937I7E1_9GAMM</name>
<comment type="caution">
    <text evidence="8">The sequence shown here is derived from an EMBL/GenBank/DDBJ whole genome shotgun (WGS) entry which is preliminary data.</text>
</comment>
<dbReference type="NCBIfam" id="TIGR01930">
    <property type="entry name" value="AcCoA-C-Actrans"/>
    <property type="match status" value="1"/>
</dbReference>
<dbReference type="Pfam" id="PF02803">
    <property type="entry name" value="Thiolase_C"/>
    <property type="match status" value="1"/>
</dbReference>
<evidence type="ECO:0000256" key="2">
    <source>
        <dbReference type="ARBA" id="ARBA00022679"/>
    </source>
</evidence>
<keyword evidence="2 5" id="KW-0808">Transferase</keyword>
<keyword evidence="3 5" id="KW-0012">Acyltransferase</keyword>
<feature type="active site" description="Proton acceptor" evidence="4">
    <location>
        <position position="378"/>
    </location>
</feature>
<dbReference type="CDD" id="cd00751">
    <property type="entry name" value="thiolase"/>
    <property type="match status" value="1"/>
</dbReference>
<organism evidence="8 9">
    <name type="scientific">SAR86 cluster bacterium</name>
    <dbReference type="NCBI Taxonomy" id="2030880"/>
    <lineage>
        <taxon>Bacteria</taxon>
        <taxon>Pseudomonadati</taxon>
        <taxon>Pseudomonadota</taxon>
        <taxon>Gammaproteobacteria</taxon>
        <taxon>SAR86 cluster</taxon>
    </lineage>
</organism>
<evidence type="ECO:0000259" key="6">
    <source>
        <dbReference type="Pfam" id="PF00108"/>
    </source>
</evidence>
<dbReference type="PIRSF" id="PIRSF000429">
    <property type="entry name" value="Ac-CoA_Ac_transf"/>
    <property type="match status" value="1"/>
</dbReference>
<proteinExistence type="inferred from homology"/>
<evidence type="ECO:0000256" key="3">
    <source>
        <dbReference type="ARBA" id="ARBA00023315"/>
    </source>
</evidence>
<sequence length="393" mass="41455">MAEKAYIVEAIRTAGGKRDGKLSLWHPADLGAKVLDEITTRLDMDPALVDDVIFGCVDQVGAQSGNVARNAILSSSYPESVPGTSVDRQCGSSQQAIHFAIQAVMSGTQDIVIGGGVEVMSMVPIGASVKDGYDAGHGFPFDSDGIKARYPGVFFSQFTGAELVAKKWNLSREDLDQFALESHQKAANATELKYFDREILPVQAKNAEGIEEMVTADEGIRFDASLEKLAGLKTVSEGGVITAGNASQITDGAAAVLVCNEAGLKKINANPRAEIVSISVVGDDPVYMLTGPIPASHKALSVANLSIDDIDLYEVNEAFAPVPLAWATELKADRTKLNVNGGAMALGHPLGATGAKLMTTLLHELERREGKYALQAICEGGGTANATIIKRVV</sequence>
<dbReference type="PROSITE" id="PS00737">
    <property type="entry name" value="THIOLASE_2"/>
    <property type="match status" value="1"/>
</dbReference>
<evidence type="ECO:0000256" key="4">
    <source>
        <dbReference type="PIRSR" id="PIRSR000429-1"/>
    </source>
</evidence>
<feature type="active site" description="Acyl-thioester intermediate" evidence="4">
    <location>
        <position position="90"/>
    </location>
</feature>
<comment type="similarity">
    <text evidence="1 5">Belongs to the thiolase-like superfamily. Thiolase family.</text>
</comment>
<evidence type="ECO:0000256" key="5">
    <source>
        <dbReference type="RuleBase" id="RU003557"/>
    </source>
</evidence>
<evidence type="ECO:0000313" key="9">
    <source>
        <dbReference type="Proteomes" id="UP000711391"/>
    </source>
</evidence>
<feature type="domain" description="Thiolase C-terminal" evidence="7">
    <location>
        <begin position="270"/>
        <end position="391"/>
    </location>
</feature>
<dbReference type="InterPro" id="IPR002155">
    <property type="entry name" value="Thiolase"/>
</dbReference>
<reference evidence="8" key="1">
    <citation type="submission" date="2020-10" db="EMBL/GenBank/DDBJ databases">
        <title>Microbiome of the Black Sea water column analyzed by genome centric metagenomics.</title>
        <authorList>
            <person name="Cabello-Yeves P.J."/>
            <person name="Callieri C."/>
            <person name="Picazo A."/>
            <person name="Mehrshad M."/>
            <person name="Haro-Moreno J.M."/>
            <person name="Roda-Garcia J."/>
            <person name="Dzembekova N."/>
            <person name="Slabakova V."/>
            <person name="Slabakova N."/>
            <person name="Moncheva S."/>
            <person name="Rodriguez-Valera F."/>
        </authorList>
    </citation>
    <scope>NUCLEOTIDE SEQUENCE</scope>
    <source>
        <strain evidence="8">BS307-5m-G50</strain>
    </source>
</reference>
<gene>
    <name evidence="8" type="ORF">ISQ64_02600</name>
</gene>
<dbReference type="AlphaFoldDB" id="A0A937I7E1"/>
<dbReference type="EMBL" id="JADHQD010000010">
    <property type="protein sequence ID" value="MBL6818277.1"/>
    <property type="molecule type" value="Genomic_DNA"/>
</dbReference>